<keyword evidence="1" id="KW-0472">Membrane</keyword>
<evidence type="ECO:0000256" key="1">
    <source>
        <dbReference type="SAM" id="Phobius"/>
    </source>
</evidence>
<keyword evidence="3" id="KW-1185">Reference proteome</keyword>
<dbReference type="Ensembl" id="ENSCINT00000031991.1">
    <property type="protein sequence ID" value="ENSCINP00000030646.1"/>
    <property type="gene ID" value="ENSCING00000024081.1"/>
</dbReference>
<dbReference type="AlphaFoldDB" id="H2XLW4"/>
<feature type="transmembrane region" description="Helical" evidence="1">
    <location>
        <begin position="58"/>
        <end position="77"/>
    </location>
</feature>
<sequence length="126" mass="13666">MVVLLLEETVDLALVLVLLSIFHCLDQLVLLSAAISVVTVVLLLVVTAVLLLEKTVDLVLVLAPLSIFHCLDQLVLLSAAISVVTVVLLLVLLLEFLLVLLLVETVKSQDTGHGTTKDCKPHLWIK</sequence>
<reference evidence="3" key="1">
    <citation type="journal article" date="2002" name="Science">
        <title>The draft genome of Ciona intestinalis: insights into chordate and vertebrate origins.</title>
        <authorList>
            <person name="Dehal P."/>
            <person name="Satou Y."/>
            <person name="Campbell R.K."/>
            <person name="Chapman J."/>
            <person name="Degnan B."/>
            <person name="De Tomaso A."/>
            <person name="Davidson B."/>
            <person name="Di Gregorio A."/>
            <person name="Gelpke M."/>
            <person name="Goodstein D.M."/>
            <person name="Harafuji N."/>
            <person name="Hastings K.E."/>
            <person name="Ho I."/>
            <person name="Hotta K."/>
            <person name="Huang W."/>
            <person name="Kawashima T."/>
            <person name="Lemaire P."/>
            <person name="Martinez D."/>
            <person name="Meinertzhagen I.A."/>
            <person name="Necula S."/>
            <person name="Nonaka M."/>
            <person name="Putnam N."/>
            <person name="Rash S."/>
            <person name="Saiga H."/>
            <person name="Satake M."/>
            <person name="Terry A."/>
            <person name="Yamada L."/>
            <person name="Wang H.G."/>
            <person name="Awazu S."/>
            <person name="Azumi K."/>
            <person name="Boore J."/>
            <person name="Branno M."/>
            <person name="Chin-Bow S."/>
            <person name="DeSantis R."/>
            <person name="Doyle S."/>
            <person name="Francino P."/>
            <person name="Keys D.N."/>
            <person name="Haga S."/>
            <person name="Hayashi H."/>
            <person name="Hino K."/>
            <person name="Imai K.S."/>
            <person name="Inaba K."/>
            <person name="Kano S."/>
            <person name="Kobayashi K."/>
            <person name="Kobayashi M."/>
            <person name="Lee B.I."/>
            <person name="Makabe K.W."/>
            <person name="Manohar C."/>
            <person name="Matassi G."/>
            <person name="Medina M."/>
            <person name="Mochizuki Y."/>
            <person name="Mount S."/>
            <person name="Morishita T."/>
            <person name="Miura S."/>
            <person name="Nakayama A."/>
            <person name="Nishizaka S."/>
            <person name="Nomoto H."/>
            <person name="Ohta F."/>
            <person name="Oishi K."/>
            <person name="Rigoutsos I."/>
            <person name="Sano M."/>
            <person name="Sasaki A."/>
            <person name="Sasakura Y."/>
            <person name="Shoguchi E."/>
            <person name="Shin-i T."/>
            <person name="Spagnuolo A."/>
            <person name="Stainier D."/>
            <person name="Suzuki M.M."/>
            <person name="Tassy O."/>
            <person name="Takatori N."/>
            <person name="Tokuoka M."/>
            <person name="Yagi K."/>
            <person name="Yoshizaki F."/>
            <person name="Wada S."/>
            <person name="Zhang C."/>
            <person name="Hyatt P.D."/>
            <person name="Larimer F."/>
            <person name="Detter C."/>
            <person name="Doggett N."/>
            <person name="Glavina T."/>
            <person name="Hawkins T."/>
            <person name="Richardson P."/>
            <person name="Lucas S."/>
            <person name="Kohara Y."/>
            <person name="Levine M."/>
            <person name="Satoh N."/>
            <person name="Rokhsar D.S."/>
        </authorList>
    </citation>
    <scope>NUCLEOTIDE SEQUENCE [LARGE SCALE GENOMIC DNA]</scope>
</reference>
<name>H2XLW4_CIOIN</name>
<feature type="transmembrane region" description="Helical" evidence="1">
    <location>
        <begin position="83"/>
        <end position="103"/>
    </location>
</feature>
<keyword evidence="1" id="KW-1133">Transmembrane helix</keyword>
<dbReference type="InParanoid" id="H2XLW4"/>
<dbReference type="Proteomes" id="UP000008144">
    <property type="component" value="Chromosome 5"/>
</dbReference>
<protein>
    <submittedName>
        <fullName evidence="2">Uncharacterized protein</fullName>
    </submittedName>
</protein>
<reference evidence="2" key="2">
    <citation type="journal article" date="2008" name="Genome Biol.">
        <title>Improved genome assembly and evidence-based global gene model set for the chordate Ciona intestinalis: new insight into intron and operon populations.</title>
        <authorList>
            <person name="Satou Y."/>
            <person name="Mineta K."/>
            <person name="Ogasawara M."/>
            <person name="Sasakura Y."/>
            <person name="Shoguchi E."/>
            <person name="Ueno K."/>
            <person name="Yamada L."/>
            <person name="Matsumoto J."/>
            <person name="Wasserscheid J."/>
            <person name="Dewar K."/>
            <person name="Wiley G.B."/>
            <person name="Macmil S.L."/>
            <person name="Roe B.A."/>
            <person name="Zeller R.W."/>
            <person name="Hastings K.E."/>
            <person name="Lemaire P."/>
            <person name="Lindquist E."/>
            <person name="Endo T."/>
            <person name="Hotta K."/>
            <person name="Inaba K."/>
        </authorList>
    </citation>
    <scope>NUCLEOTIDE SEQUENCE [LARGE SCALE GENOMIC DNA]</scope>
    <source>
        <strain evidence="2">wild type</strain>
    </source>
</reference>
<proteinExistence type="predicted"/>
<evidence type="ECO:0000313" key="2">
    <source>
        <dbReference type="Ensembl" id="ENSCINP00000030646.1"/>
    </source>
</evidence>
<organism evidence="2 3">
    <name type="scientific">Ciona intestinalis</name>
    <name type="common">Transparent sea squirt</name>
    <name type="synonym">Ascidia intestinalis</name>
    <dbReference type="NCBI Taxonomy" id="7719"/>
    <lineage>
        <taxon>Eukaryota</taxon>
        <taxon>Metazoa</taxon>
        <taxon>Chordata</taxon>
        <taxon>Tunicata</taxon>
        <taxon>Ascidiacea</taxon>
        <taxon>Phlebobranchia</taxon>
        <taxon>Cionidae</taxon>
        <taxon>Ciona</taxon>
    </lineage>
</organism>
<evidence type="ECO:0000313" key="3">
    <source>
        <dbReference type="Proteomes" id="UP000008144"/>
    </source>
</evidence>
<dbReference type="EMBL" id="EAAA01002127">
    <property type="status" value="NOT_ANNOTATED_CDS"/>
    <property type="molecule type" value="Genomic_DNA"/>
</dbReference>
<feature type="transmembrane region" description="Helical" evidence="1">
    <location>
        <begin position="28"/>
        <end position="51"/>
    </location>
</feature>
<keyword evidence="1" id="KW-0812">Transmembrane</keyword>
<dbReference type="HOGENOM" id="CLU_1980828_0_0_1"/>
<reference evidence="2" key="3">
    <citation type="submission" date="2025-08" db="UniProtKB">
        <authorList>
            <consortium name="Ensembl"/>
        </authorList>
    </citation>
    <scope>IDENTIFICATION</scope>
</reference>
<accession>H2XLW4</accession>
<reference evidence="2" key="4">
    <citation type="submission" date="2025-09" db="UniProtKB">
        <authorList>
            <consortium name="Ensembl"/>
        </authorList>
    </citation>
    <scope>IDENTIFICATION</scope>
</reference>